<feature type="compositionally biased region" description="Polar residues" evidence="1">
    <location>
        <begin position="68"/>
        <end position="83"/>
    </location>
</feature>
<reference evidence="4" key="1">
    <citation type="submission" date="2016-06" db="UniProtKB">
        <authorList>
            <consortium name="WormBaseParasite"/>
        </authorList>
    </citation>
    <scope>IDENTIFICATION</scope>
</reference>
<keyword evidence="3" id="KW-1185">Reference proteome</keyword>
<gene>
    <name evidence="2" type="ORF">GPUH_LOCUS149</name>
</gene>
<sequence>MATRGGSPPTSSSTTVRFDTTTPISDKLPSASSSAKDSPRSDANPPKGTTSFTKRFFFSSKNIRFWTSGRSGKPATSSKQKLTGPTGAADIVNQGDQLRYIKEERYVMRRLVFRTFYT</sequence>
<feature type="region of interest" description="Disordered" evidence="1">
    <location>
        <begin position="1"/>
        <end position="52"/>
    </location>
</feature>
<dbReference type="Proteomes" id="UP000271098">
    <property type="component" value="Unassembled WGS sequence"/>
</dbReference>
<dbReference type="AlphaFoldDB" id="A0A183CUK8"/>
<accession>A0A183CUK8</accession>
<evidence type="ECO:0000256" key="1">
    <source>
        <dbReference type="SAM" id="MobiDB-lite"/>
    </source>
</evidence>
<evidence type="ECO:0000313" key="3">
    <source>
        <dbReference type="Proteomes" id="UP000271098"/>
    </source>
</evidence>
<evidence type="ECO:0000313" key="4">
    <source>
        <dbReference type="WBParaSite" id="GPUH_0000014801-mRNA-1"/>
    </source>
</evidence>
<organism evidence="4">
    <name type="scientific">Gongylonema pulchrum</name>
    <dbReference type="NCBI Taxonomy" id="637853"/>
    <lineage>
        <taxon>Eukaryota</taxon>
        <taxon>Metazoa</taxon>
        <taxon>Ecdysozoa</taxon>
        <taxon>Nematoda</taxon>
        <taxon>Chromadorea</taxon>
        <taxon>Rhabditida</taxon>
        <taxon>Spirurina</taxon>
        <taxon>Spiruromorpha</taxon>
        <taxon>Spiruroidea</taxon>
        <taxon>Gongylonematidae</taxon>
        <taxon>Gongylonema</taxon>
    </lineage>
</organism>
<feature type="compositionally biased region" description="Low complexity" evidence="1">
    <location>
        <begin position="25"/>
        <end position="52"/>
    </location>
</feature>
<proteinExistence type="predicted"/>
<protein>
    <submittedName>
        <fullName evidence="4">PH domain-containing protein</fullName>
    </submittedName>
</protein>
<reference evidence="2 3" key="2">
    <citation type="submission" date="2018-11" db="EMBL/GenBank/DDBJ databases">
        <authorList>
            <consortium name="Pathogen Informatics"/>
        </authorList>
    </citation>
    <scope>NUCLEOTIDE SEQUENCE [LARGE SCALE GENOMIC DNA]</scope>
</reference>
<evidence type="ECO:0000313" key="2">
    <source>
        <dbReference type="EMBL" id="VDK27491.1"/>
    </source>
</evidence>
<dbReference type="OrthoDB" id="5850327at2759"/>
<dbReference type="EMBL" id="UYRT01000104">
    <property type="protein sequence ID" value="VDK27491.1"/>
    <property type="molecule type" value="Genomic_DNA"/>
</dbReference>
<dbReference type="WBParaSite" id="GPUH_0000014801-mRNA-1">
    <property type="protein sequence ID" value="GPUH_0000014801-mRNA-1"/>
    <property type="gene ID" value="GPUH_0000014801"/>
</dbReference>
<feature type="compositionally biased region" description="Low complexity" evidence="1">
    <location>
        <begin position="1"/>
        <end position="15"/>
    </location>
</feature>
<name>A0A183CUK8_9BILA</name>
<feature type="region of interest" description="Disordered" evidence="1">
    <location>
        <begin position="68"/>
        <end position="88"/>
    </location>
</feature>